<accession>D6PDL7</accession>
<keyword evidence="2 4" id="KW-0472">Membrane</keyword>
<dbReference type="AlphaFoldDB" id="D6PDL7"/>
<dbReference type="InterPro" id="IPR006665">
    <property type="entry name" value="OmpA-like"/>
</dbReference>
<dbReference type="Pfam" id="PF00691">
    <property type="entry name" value="OmpA"/>
    <property type="match status" value="1"/>
</dbReference>
<dbReference type="CDD" id="cd07185">
    <property type="entry name" value="OmpA_C-like"/>
    <property type="match status" value="1"/>
</dbReference>
<dbReference type="Gene3D" id="3.30.1330.60">
    <property type="entry name" value="OmpA-like domain"/>
    <property type="match status" value="1"/>
</dbReference>
<proteinExistence type="predicted"/>
<evidence type="ECO:0000259" key="6">
    <source>
        <dbReference type="PROSITE" id="PS51123"/>
    </source>
</evidence>
<evidence type="ECO:0000256" key="2">
    <source>
        <dbReference type="ARBA" id="ARBA00023136"/>
    </source>
</evidence>
<dbReference type="PANTHER" id="PTHR30329:SF21">
    <property type="entry name" value="LIPOPROTEIN YIAD-RELATED"/>
    <property type="match status" value="1"/>
</dbReference>
<dbReference type="InterPro" id="IPR050330">
    <property type="entry name" value="Bact_OuterMem_StrucFunc"/>
</dbReference>
<dbReference type="InterPro" id="IPR036737">
    <property type="entry name" value="OmpA-like_sf"/>
</dbReference>
<dbReference type="PROSITE" id="PS51123">
    <property type="entry name" value="OMPA_2"/>
    <property type="match status" value="1"/>
</dbReference>
<dbReference type="GO" id="GO:0009279">
    <property type="term" value="C:cell outer membrane"/>
    <property type="evidence" value="ECO:0007669"/>
    <property type="project" value="UniProtKB-SubCell"/>
</dbReference>
<evidence type="ECO:0000256" key="1">
    <source>
        <dbReference type="ARBA" id="ARBA00004442"/>
    </source>
</evidence>
<dbReference type="PRINTS" id="PR01021">
    <property type="entry name" value="OMPADOMAIN"/>
</dbReference>
<feature type="domain" description="OmpA-like" evidence="6">
    <location>
        <begin position="152"/>
        <end position="269"/>
    </location>
</feature>
<dbReference type="EMBL" id="GU942998">
    <property type="protein sequence ID" value="ADD93818.1"/>
    <property type="molecule type" value="Genomic_DNA"/>
</dbReference>
<organism evidence="7">
    <name type="scientific">uncultured marine bacterium MedDCM-OCT-S05-C362</name>
    <dbReference type="NCBI Taxonomy" id="743066"/>
    <lineage>
        <taxon>Bacteria</taxon>
        <taxon>environmental samples</taxon>
    </lineage>
</organism>
<name>D6PDL7_9BACT</name>
<evidence type="ECO:0000313" key="7">
    <source>
        <dbReference type="EMBL" id="ADD93818.1"/>
    </source>
</evidence>
<dbReference type="InterPro" id="IPR006664">
    <property type="entry name" value="OMP_bac"/>
</dbReference>
<dbReference type="SUPFAM" id="SSF103088">
    <property type="entry name" value="OmpA-like"/>
    <property type="match status" value="1"/>
</dbReference>
<evidence type="ECO:0000256" key="3">
    <source>
        <dbReference type="ARBA" id="ARBA00023237"/>
    </source>
</evidence>
<dbReference type="PANTHER" id="PTHR30329">
    <property type="entry name" value="STATOR ELEMENT OF FLAGELLAR MOTOR COMPLEX"/>
    <property type="match status" value="1"/>
</dbReference>
<reference evidence="7" key="1">
    <citation type="journal article" date="2010" name="ISME J.">
        <title>Metagenome of the Mediterranean deep chlorophyll maximum studied by direct and fosmid library 454 pyrosequencing.</title>
        <authorList>
            <person name="Ghai R."/>
            <person name="Martin-Cuadrado A.B."/>
            <person name="Molto A.G."/>
            <person name="Heredia I.G."/>
            <person name="Cabrera R."/>
            <person name="Martin J."/>
            <person name="Verdu M."/>
            <person name="Deschamps P."/>
            <person name="Moreira D."/>
            <person name="Lopez-Garcia P."/>
            <person name="Mira A."/>
            <person name="Rodriguez-Valera F."/>
        </authorList>
    </citation>
    <scope>NUCLEOTIDE SEQUENCE</scope>
</reference>
<evidence type="ECO:0000256" key="4">
    <source>
        <dbReference type="PROSITE-ProRule" id="PRU00473"/>
    </source>
</evidence>
<feature type="region of interest" description="Disordered" evidence="5">
    <location>
        <begin position="241"/>
        <end position="260"/>
    </location>
</feature>
<keyword evidence="3" id="KW-0998">Cell outer membrane</keyword>
<comment type="subcellular location">
    <subcellularLocation>
        <location evidence="1">Cell outer membrane</location>
    </subcellularLocation>
</comment>
<protein>
    <submittedName>
        <fullName evidence="7">Outer membrane protein</fullName>
    </submittedName>
</protein>
<sequence>MLVACDHMNVAKLNERVIPGTDYKSQLANKYKEIVNYEANEMVDYYDAGHFATKAMNVLDRKDTPGPEKLDDWYIKKPFKHDLTRASRRLLTALKMGVKDTLPEAMAEAVVGFDCWVEQAEEGWQYEHIKTCRDRFEMAMDRIQEKVGLTITDEAEAERKIVIYYDHDSSDISPEDQAYLSAEVGRIPMHDKVSLTVVGHADRTGTERYNHDLSVERAIGVHRALSQYGIGDRSIGVSAKGETVPAIPTSDGQSEPRNRRSEVLIKINF</sequence>
<evidence type="ECO:0000256" key="5">
    <source>
        <dbReference type="SAM" id="MobiDB-lite"/>
    </source>
</evidence>